<evidence type="ECO:0000313" key="5">
    <source>
        <dbReference type="EMBL" id="SEL79216.1"/>
    </source>
</evidence>
<dbReference type="PANTHER" id="PTHR11941">
    <property type="entry name" value="ENOYL-COA HYDRATASE-RELATED"/>
    <property type="match status" value="1"/>
</dbReference>
<dbReference type="OrthoDB" id="9775794at2"/>
<dbReference type="CDD" id="cd06558">
    <property type="entry name" value="crotonase-like"/>
    <property type="match status" value="1"/>
</dbReference>
<organism evidence="5 6">
    <name type="scientific">Streptacidiphilus jiangxiensis</name>
    <dbReference type="NCBI Taxonomy" id="235985"/>
    <lineage>
        <taxon>Bacteria</taxon>
        <taxon>Bacillati</taxon>
        <taxon>Actinomycetota</taxon>
        <taxon>Actinomycetes</taxon>
        <taxon>Kitasatosporales</taxon>
        <taxon>Streptomycetaceae</taxon>
        <taxon>Streptacidiphilus</taxon>
    </lineage>
</organism>
<dbReference type="InterPro" id="IPR001753">
    <property type="entry name" value="Enoyl-CoA_hydra/iso"/>
</dbReference>
<dbReference type="InterPro" id="IPR014748">
    <property type="entry name" value="Enoyl-CoA_hydra_C"/>
</dbReference>
<dbReference type="PROSITE" id="PS00166">
    <property type="entry name" value="ENOYL_COA_HYDRATASE"/>
    <property type="match status" value="1"/>
</dbReference>
<dbReference type="AlphaFoldDB" id="A0A1H7T4K4"/>
<dbReference type="Proteomes" id="UP000183015">
    <property type="component" value="Unassembled WGS sequence"/>
</dbReference>
<dbReference type="EMBL" id="FOAZ01000013">
    <property type="protein sequence ID" value="SEL79216.1"/>
    <property type="molecule type" value="Genomic_DNA"/>
</dbReference>
<accession>A0A1H7T4K4</accession>
<name>A0A1H7T4K4_STRJI</name>
<comment type="similarity">
    <text evidence="1 4">Belongs to the enoyl-CoA hydratase/isomerase family.</text>
</comment>
<keyword evidence="2" id="KW-0443">Lipid metabolism</keyword>
<evidence type="ECO:0000256" key="2">
    <source>
        <dbReference type="ARBA" id="ARBA00023098"/>
    </source>
</evidence>
<protein>
    <submittedName>
        <fullName evidence="5">Enoyl-CoA hydratase</fullName>
    </submittedName>
</protein>
<sequence>MSDPVLTSFEDGVAVITINRPEARNAVNRAVAEAVAAAVDELDARDDLVVGVITGAGGSFCAGADLKALAAGERSGIPGRGFCGVTETPPVKPLIAAVEGYALGGGSELALACDLIVAAESAVFGLPETKRGLVAAGGGLVRLPRRIPYAVAMQYALTGDFMPARRAYELGMVNELTSTGEALDGALALARQIAANGPLAVRVSKAILASSGDWPAEEVWARNTAACAEVFASPDAKEGALAFAEKRAPRWSSN</sequence>
<dbReference type="InterPro" id="IPR018376">
    <property type="entry name" value="Enoyl-CoA_hyd/isom_CS"/>
</dbReference>
<proteinExistence type="inferred from homology"/>
<dbReference type="GO" id="GO:0006635">
    <property type="term" value="P:fatty acid beta-oxidation"/>
    <property type="evidence" value="ECO:0007669"/>
    <property type="project" value="TreeGrafter"/>
</dbReference>
<dbReference type="GO" id="GO:0016829">
    <property type="term" value="F:lyase activity"/>
    <property type="evidence" value="ECO:0007669"/>
    <property type="project" value="UniProtKB-KW"/>
</dbReference>
<dbReference type="Gene3D" id="3.90.226.10">
    <property type="entry name" value="2-enoyl-CoA Hydratase, Chain A, domain 1"/>
    <property type="match status" value="1"/>
</dbReference>
<keyword evidence="3" id="KW-0456">Lyase</keyword>
<evidence type="ECO:0000256" key="4">
    <source>
        <dbReference type="RuleBase" id="RU003707"/>
    </source>
</evidence>
<dbReference type="STRING" id="235985.SAMN05414137_11348"/>
<reference evidence="6" key="1">
    <citation type="submission" date="2016-10" db="EMBL/GenBank/DDBJ databases">
        <authorList>
            <person name="Varghese N."/>
        </authorList>
    </citation>
    <scope>NUCLEOTIDE SEQUENCE [LARGE SCALE GENOMIC DNA]</scope>
    <source>
        <strain evidence="6">DSM 45096 / BCRC 16803 / CGMCC 4.1857 / CIP 109030 / JCM 12277 / KCTC 19219 / NBRC 100920 / 33214</strain>
    </source>
</reference>
<evidence type="ECO:0000256" key="1">
    <source>
        <dbReference type="ARBA" id="ARBA00005254"/>
    </source>
</evidence>
<dbReference type="Pfam" id="PF00378">
    <property type="entry name" value="ECH_1"/>
    <property type="match status" value="1"/>
</dbReference>
<keyword evidence="6" id="KW-1185">Reference proteome</keyword>
<dbReference type="Gene3D" id="1.10.12.10">
    <property type="entry name" value="Lyase 2-enoyl-coa Hydratase, Chain A, domain 2"/>
    <property type="match status" value="1"/>
</dbReference>
<gene>
    <name evidence="5" type="ORF">SAMN05414137_11348</name>
</gene>
<dbReference type="PANTHER" id="PTHR11941:SF169">
    <property type="entry name" value="(7AS)-7A-METHYL-1,5-DIOXO-2,3,5,6,7,7A-HEXAHYDRO-1H-INDENE-CARBOXYL-COA HYDROLASE"/>
    <property type="match status" value="1"/>
</dbReference>
<dbReference type="SUPFAM" id="SSF52096">
    <property type="entry name" value="ClpP/crotonase"/>
    <property type="match status" value="1"/>
</dbReference>
<dbReference type="NCBIfam" id="NF006100">
    <property type="entry name" value="PRK08252.1"/>
    <property type="match status" value="1"/>
</dbReference>
<evidence type="ECO:0000256" key="3">
    <source>
        <dbReference type="ARBA" id="ARBA00023239"/>
    </source>
</evidence>
<dbReference type="eggNOG" id="COG1024">
    <property type="taxonomic scope" value="Bacteria"/>
</dbReference>
<evidence type="ECO:0000313" key="6">
    <source>
        <dbReference type="Proteomes" id="UP000183015"/>
    </source>
</evidence>
<dbReference type="InterPro" id="IPR029045">
    <property type="entry name" value="ClpP/crotonase-like_dom_sf"/>
</dbReference>
<dbReference type="RefSeq" id="WP_042444095.1">
    <property type="nucleotide sequence ID" value="NZ_BBPN01000006.1"/>
</dbReference>